<dbReference type="Gene3D" id="3.30.160.60">
    <property type="entry name" value="Classic Zinc Finger"/>
    <property type="match status" value="1"/>
</dbReference>
<dbReference type="SUPFAM" id="SSF57850">
    <property type="entry name" value="RING/U-box"/>
    <property type="match status" value="1"/>
</dbReference>
<accession>A0A671U088</accession>
<dbReference type="Gene3D" id="4.10.830.40">
    <property type="match status" value="1"/>
</dbReference>
<dbReference type="SMART" id="SM00184">
    <property type="entry name" value="RING"/>
    <property type="match status" value="1"/>
</dbReference>
<sequence length="479" mass="55349">MAESRELFDCSICLQLLEDPVTTTCGHSYCMKCVNAFWDSNNDRGRRFSCPQCRQTFFPRPVLKRNTLLAALIEEHKGENRQNAAAGDTYAEPGDVQCDVCTGRKRKASMFCLVCLASYCETHLKPHYEVAPLKKHKLMEASAQIRDSICGRHDKLLEIYCRTDQQFICLLCLMGEHKGHDTVAVAEEKCHMQRQLERTKEEITDRVEKSERTMEKLREAADVIRGAAWEACDDFERLCAEHIRLYVRSVERKCSEMREKVGEAEKAGVDWTDCRLGRLQREVLELRRREDQIDRLTLTEDPIQFLQGFQALDHLPALTASHERIDTLTEFVTAQKKKLKNMCDKKKSELFSRSENNLLSDIPRLREEILSRTYLLTNIRVSMMLFHFARLSSHTSTLASPAKCVLRLSLQTSEWRWIPTQSLRVFACLIETDRYRGVPWSRLTLITLTDSPSVTRLCAKWAWRGAATGRWSGMWALLI</sequence>
<dbReference type="PANTHER" id="PTHR25465:SF5">
    <property type="entry name" value="E3 UBIQUITIN_ISG15 LIGASE TRIM25-RELATED"/>
    <property type="match status" value="1"/>
</dbReference>
<protein>
    <submittedName>
        <fullName evidence="8">E3 ubiquitin/ISG15 ligase TRIM25-like</fullName>
    </submittedName>
</protein>
<reference evidence="8" key="3">
    <citation type="submission" date="2025-09" db="UniProtKB">
        <authorList>
            <consortium name="Ensembl"/>
        </authorList>
    </citation>
    <scope>IDENTIFICATION</scope>
</reference>
<evidence type="ECO:0000259" key="6">
    <source>
        <dbReference type="PROSITE" id="PS50089"/>
    </source>
</evidence>
<feature type="domain" description="B box-type" evidence="7">
    <location>
        <begin position="145"/>
        <end position="185"/>
    </location>
</feature>
<proteinExistence type="predicted"/>
<dbReference type="GeneTree" id="ENSGT01150000286931"/>
<dbReference type="PROSITE" id="PS50119">
    <property type="entry name" value="ZF_BBOX"/>
    <property type="match status" value="1"/>
</dbReference>
<evidence type="ECO:0000256" key="2">
    <source>
        <dbReference type="ARBA" id="ARBA00022771"/>
    </source>
</evidence>
<evidence type="ECO:0000313" key="9">
    <source>
        <dbReference type="Proteomes" id="UP000472265"/>
    </source>
</evidence>
<feature type="domain" description="RING-type" evidence="6">
    <location>
        <begin position="10"/>
        <end position="54"/>
    </location>
</feature>
<dbReference type="Pfam" id="PF25600">
    <property type="entry name" value="TRIM_CC"/>
    <property type="match status" value="1"/>
</dbReference>
<dbReference type="Ensembl" id="ENSSAUT00010006774.1">
    <property type="protein sequence ID" value="ENSSAUP00010006287.1"/>
    <property type="gene ID" value="ENSSAUG00010003200.1"/>
</dbReference>
<keyword evidence="1" id="KW-0479">Metal-binding</keyword>
<dbReference type="InterPro" id="IPR013083">
    <property type="entry name" value="Znf_RING/FYVE/PHD"/>
</dbReference>
<dbReference type="Gene3D" id="3.30.40.10">
    <property type="entry name" value="Zinc/RING finger domain, C3HC4 (zinc finger)"/>
    <property type="match status" value="1"/>
</dbReference>
<dbReference type="Pfam" id="PF00643">
    <property type="entry name" value="zf-B_box"/>
    <property type="match status" value="1"/>
</dbReference>
<reference evidence="8" key="1">
    <citation type="submission" date="2021-04" db="EMBL/GenBank/DDBJ databases">
        <authorList>
            <consortium name="Wellcome Sanger Institute Data Sharing"/>
        </authorList>
    </citation>
    <scope>NUCLEOTIDE SEQUENCE [LARGE SCALE GENOMIC DNA]</scope>
</reference>
<dbReference type="PANTHER" id="PTHR25465">
    <property type="entry name" value="B-BOX DOMAIN CONTAINING"/>
    <property type="match status" value="1"/>
</dbReference>
<dbReference type="Pfam" id="PF15227">
    <property type="entry name" value="zf-C3HC4_4"/>
    <property type="match status" value="1"/>
</dbReference>
<evidence type="ECO:0000256" key="4">
    <source>
        <dbReference type="PROSITE-ProRule" id="PRU00024"/>
    </source>
</evidence>
<dbReference type="SUPFAM" id="SSF57845">
    <property type="entry name" value="B-box zinc-binding domain"/>
    <property type="match status" value="1"/>
</dbReference>
<feature type="coiled-coil region" evidence="5">
    <location>
        <begin position="193"/>
        <end position="267"/>
    </location>
</feature>
<dbReference type="InterPro" id="IPR051051">
    <property type="entry name" value="E3_ubiq-ligase_TRIM/RNF"/>
</dbReference>
<dbReference type="InterPro" id="IPR058030">
    <property type="entry name" value="TRIM8/14/16/25/29/45/65_CC"/>
</dbReference>
<evidence type="ECO:0000256" key="1">
    <source>
        <dbReference type="ARBA" id="ARBA00022723"/>
    </source>
</evidence>
<evidence type="ECO:0000259" key="7">
    <source>
        <dbReference type="PROSITE" id="PS50119"/>
    </source>
</evidence>
<evidence type="ECO:0000313" key="8">
    <source>
        <dbReference type="Ensembl" id="ENSSAUP00010006287.1"/>
    </source>
</evidence>
<keyword evidence="3" id="KW-0862">Zinc</keyword>
<keyword evidence="5" id="KW-0175">Coiled coil</keyword>
<dbReference type="GO" id="GO:0008270">
    <property type="term" value="F:zinc ion binding"/>
    <property type="evidence" value="ECO:0007669"/>
    <property type="project" value="UniProtKB-KW"/>
</dbReference>
<dbReference type="AlphaFoldDB" id="A0A671U088"/>
<dbReference type="CDD" id="cd19769">
    <property type="entry name" value="Bbox2_TRIM16-like"/>
    <property type="match status" value="1"/>
</dbReference>
<evidence type="ECO:0000256" key="5">
    <source>
        <dbReference type="SAM" id="Coils"/>
    </source>
</evidence>
<dbReference type="CDD" id="cd19802">
    <property type="entry name" value="Bbox1_TRIM8-like"/>
    <property type="match status" value="1"/>
</dbReference>
<keyword evidence="9" id="KW-1185">Reference proteome</keyword>
<organism evidence="8 9">
    <name type="scientific">Sparus aurata</name>
    <name type="common">Gilthead sea bream</name>
    <dbReference type="NCBI Taxonomy" id="8175"/>
    <lineage>
        <taxon>Eukaryota</taxon>
        <taxon>Metazoa</taxon>
        <taxon>Chordata</taxon>
        <taxon>Craniata</taxon>
        <taxon>Vertebrata</taxon>
        <taxon>Euteleostomi</taxon>
        <taxon>Actinopterygii</taxon>
        <taxon>Neopterygii</taxon>
        <taxon>Teleostei</taxon>
        <taxon>Neoteleostei</taxon>
        <taxon>Acanthomorphata</taxon>
        <taxon>Eupercaria</taxon>
        <taxon>Spariformes</taxon>
        <taxon>Sparidae</taxon>
        <taxon>Sparus</taxon>
    </lineage>
</organism>
<dbReference type="InterPro" id="IPR001841">
    <property type="entry name" value="Znf_RING"/>
</dbReference>
<keyword evidence="2 4" id="KW-0863">Zinc-finger</keyword>
<dbReference type="PROSITE" id="PS00518">
    <property type="entry name" value="ZF_RING_1"/>
    <property type="match status" value="1"/>
</dbReference>
<dbReference type="PROSITE" id="PS50089">
    <property type="entry name" value="ZF_RING_2"/>
    <property type="match status" value="1"/>
</dbReference>
<dbReference type="InterPro" id="IPR000315">
    <property type="entry name" value="Znf_B-box"/>
</dbReference>
<dbReference type="InterPro" id="IPR017907">
    <property type="entry name" value="Znf_RING_CS"/>
</dbReference>
<dbReference type="SMART" id="SM00336">
    <property type="entry name" value="BBOX"/>
    <property type="match status" value="1"/>
</dbReference>
<gene>
    <name evidence="8" type="primary">LOC115585965</name>
</gene>
<name>A0A671U088_SPAAU</name>
<reference evidence="8" key="2">
    <citation type="submission" date="2025-08" db="UniProtKB">
        <authorList>
            <consortium name="Ensembl"/>
        </authorList>
    </citation>
    <scope>IDENTIFICATION</scope>
</reference>
<evidence type="ECO:0000256" key="3">
    <source>
        <dbReference type="ARBA" id="ARBA00022833"/>
    </source>
</evidence>
<dbReference type="Proteomes" id="UP000472265">
    <property type="component" value="Chromosome 8"/>
</dbReference>